<dbReference type="OrthoDB" id="354737at2"/>
<dbReference type="Proteomes" id="UP000190395">
    <property type="component" value="Unassembled WGS sequence"/>
</dbReference>
<dbReference type="InterPro" id="IPR028055">
    <property type="entry name" value="YidC/Oxa/ALB_C"/>
</dbReference>
<evidence type="ECO:0000259" key="7">
    <source>
        <dbReference type="Pfam" id="PF02096"/>
    </source>
</evidence>
<gene>
    <name evidence="8" type="ORF">SAMN02745152_01511</name>
</gene>
<dbReference type="NCBIfam" id="TIGR03592">
    <property type="entry name" value="yidC_oxa1_cterm"/>
    <property type="match status" value="1"/>
</dbReference>
<evidence type="ECO:0000313" key="9">
    <source>
        <dbReference type="Proteomes" id="UP000190395"/>
    </source>
</evidence>
<dbReference type="GeneID" id="303367743"/>
<feature type="transmembrane region" description="Helical" evidence="6">
    <location>
        <begin position="183"/>
        <end position="206"/>
    </location>
</feature>
<dbReference type="GO" id="GO:0051205">
    <property type="term" value="P:protein insertion into membrane"/>
    <property type="evidence" value="ECO:0007669"/>
    <property type="project" value="TreeGrafter"/>
</dbReference>
<evidence type="ECO:0000256" key="1">
    <source>
        <dbReference type="ARBA" id="ARBA00004141"/>
    </source>
</evidence>
<accession>A0A1T4PAW0</accession>
<dbReference type="RefSeq" id="WP_078931245.1">
    <property type="nucleotide sequence ID" value="NZ_FUXC01000008.1"/>
</dbReference>
<keyword evidence="3 6" id="KW-1133">Transmembrane helix</keyword>
<dbReference type="AlphaFoldDB" id="A0A1T4PAW0"/>
<keyword evidence="4 6" id="KW-0472">Membrane</keyword>
<keyword evidence="9" id="KW-1185">Reference proteome</keyword>
<feature type="transmembrane region" description="Helical" evidence="6">
    <location>
        <begin position="296"/>
        <end position="314"/>
    </location>
</feature>
<proteinExistence type="inferred from homology"/>
<dbReference type="InterPro" id="IPR017850">
    <property type="entry name" value="Alkaline_phosphatase_core_sf"/>
</dbReference>
<feature type="transmembrane region" description="Helical" evidence="6">
    <location>
        <begin position="436"/>
        <end position="456"/>
    </location>
</feature>
<dbReference type="Pfam" id="PF02096">
    <property type="entry name" value="60KD_IMP"/>
    <property type="match status" value="1"/>
</dbReference>
<sequence>MFSALYNIIILPLNTLLEFFYQFIFEATNNPGIAVIGLSFVVTLCTLPLYMVAEGWQEKERETQIMLKPGIERIKKFFKGDEQYMILNTFYRQNHYSPIMALRSSFSLLIQVPFFLAAYHFLSDLGTLKGVSFLFIKDFGSPDETFHIGNFAVNILPIAMTLINCASGFIYSKGHSAKEKIQIYAFAAIFLVVLYNSPAGLVVYWTMNNILSLVKNIFYKLKNPKKVLYVILCLFAAFCIFSPFTVLASSKNGFKKVIFVLGIVLPLIPFAVIRLARLTDRSFKILETNKKLRASLFVFSAIALAFLSGLAIPSTIMESEPNNYCFVDSYSSPFIFLSTTFFQAVGFFILWPTCFYALFSVRIKKILAVLFTAGAFIAVTNTFIFGGHYGPVEAWLEFMQPQVFTPKLSEIILNLTVLLAIFAGFVFLLSKFPKIAHSLSVILMISLGAVSLKNIASIQKAYKNLAVPSYNNELEPIFYLSKTHKNVLVIMQDRLFNPYIPYIFDELPDLRQKFDGFVNYPNTVSMGKLTMIGTPGLFGGYDYTPHRMNERALEEPQKTLQDKHNEAMLTLPLIFTANGYRAQVANLPYENYLEQPESNMYLKNPDLERNGIQLESASDPNVNPYTVKYVGHEEIQHNHVLGTYTNYWYARHGMEKEPYISTMIFRNFIWFSFFKMVPPVIRGGVYHRKYWLSYNKWDNSARFVDNYAVIDYLPELTKVDGGKGSLILLDNEATHEPTALQAPEYDFRKSKDITNKGNSPLKNEDAFSTSCGIFNRLSEFFDYMKENGVYDNTKIIIVSDHGSFSKGAKTDLPKPNGLKVSPQNFVASLLVKDFNSHGEIKDDYTFMTNADTPYLATKDVIENAVHPFTHKPLKVENKNDYTILNNAPAQSTRIRKEKSFSVKDSEWFTVKDDVFKEENWGQFKK</sequence>
<dbReference type="GO" id="GO:0032977">
    <property type="term" value="F:membrane insertase activity"/>
    <property type="evidence" value="ECO:0007669"/>
    <property type="project" value="InterPro"/>
</dbReference>
<feature type="transmembrane region" description="Helical" evidence="6">
    <location>
        <begin position="32"/>
        <end position="53"/>
    </location>
</feature>
<dbReference type="STRING" id="225004.SAMN02745152_01511"/>
<dbReference type="PANTHER" id="PTHR12428:SF65">
    <property type="entry name" value="CYTOCHROME C OXIDASE ASSEMBLY PROTEIN COX18, MITOCHONDRIAL"/>
    <property type="match status" value="1"/>
</dbReference>
<feature type="transmembrane region" description="Helical" evidence="6">
    <location>
        <begin position="411"/>
        <end position="429"/>
    </location>
</feature>
<dbReference type="Gene3D" id="3.40.720.10">
    <property type="entry name" value="Alkaline Phosphatase, subunit A"/>
    <property type="match status" value="1"/>
</dbReference>
<evidence type="ECO:0000256" key="2">
    <source>
        <dbReference type="ARBA" id="ARBA00022692"/>
    </source>
</evidence>
<name>A0A1T4PAW0_9SPIR</name>
<evidence type="ECO:0000256" key="4">
    <source>
        <dbReference type="ARBA" id="ARBA00023136"/>
    </source>
</evidence>
<feature type="transmembrane region" description="Helical" evidence="6">
    <location>
        <begin position="257"/>
        <end position="276"/>
    </location>
</feature>
<keyword evidence="2 5" id="KW-0812">Transmembrane</keyword>
<evidence type="ECO:0000256" key="6">
    <source>
        <dbReference type="SAM" id="Phobius"/>
    </source>
</evidence>
<dbReference type="GO" id="GO:0005886">
    <property type="term" value="C:plasma membrane"/>
    <property type="evidence" value="ECO:0007669"/>
    <property type="project" value="TreeGrafter"/>
</dbReference>
<organism evidence="8 9">
    <name type="scientific">Treponema berlinense</name>
    <dbReference type="NCBI Taxonomy" id="225004"/>
    <lineage>
        <taxon>Bacteria</taxon>
        <taxon>Pseudomonadati</taxon>
        <taxon>Spirochaetota</taxon>
        <taxon>Spirochaetia</taxon>
        <taxon>Spirochaetales</taxon>
        <taxon>Treponemataceae</taxon>
        <taxon>Treponema</taxon>
    </lineage>
</organism>
<evidence type="ECO:0000313" key="8">
    <source>
        <dbReference type="EMBL" id="SJZ88680.1"/>
    </source>
</evidence>
<feature type="transmembrane region" description="Helical" evidence="6">
    <location>
        <begin position="334"/>
        <end position="359"/>
    </location>
</feature>
<feature type="domain" description="Membrane insertase YidC/Oxa/ALB C-terminal" evidence="7">
    <location>
        <begin position="32"/>
        <end position="219"/>
    </location>
</feature>
<reference evidence="8 9" key="1">
    <citation type="submission" date="2017-02" db="EMBL/GenBank/DDBJ databases">
        <authorList>
            <person name="Peterson S.W."/>
        </authorList>
    </citation>
    <scope>NUCLEOTIDE SEQUENCE [LARGE SCALE GENOMIC DNA]</scope>
    <source>
        <strain evidence="8 9">ATCC BAA-909</strain>
    </source>
</reference>
<comment type="similarity">
    <text evidence="5">Belongs to the OXA1/ALB3/YidC family.</text>
</comment>
<feature type="transmembrane region" description="Helical" evidence="6">
    <location>
        <begin position="366"/>
        <end position="391"/>
    </location>
</feature>
<dbReference type="EMBL" id="FUXC01000008">
    <property type="protein sequence ID" value="SJZ88680.1"/>
    <property type="molecule type" value="Genomic_DNA"/>
</dbReference>
<evidence type="ECO:0000256" key="3">
    <source>
        <dbReference type="ARBA" id="ARBA00022989"/>
    </source>
</evidence>
<dbReference type="PANTHER" id="PTHR12428">
    <property type="entry name" value="OXA1"/>
    <property type="match status" value="1"/>
</dbReference>
<evidence type="ECO:0000256" key="5">
    <source>
        <dbReference type="RuleBase" id="RU003945"/>
    </source>
</evidence>
<feature type="transmembrane region" description="Helical" evidence="6">
    <location>
        <begin position="227"/>
        <end position="245"/>
    </location>
</feature>
<comment type="subcellular location">
    <subcellularLocation>
        <location evidence="1 5">Membrane</location>
        <topology evidence="1 5">Multi-pass membrane protein</topology>
    </subcellularLocation>
</comment>
<feature type="transmembrane region" description="Helical" evidence="6">
    <location>
        <begin position="6"/>
        <end position="25"/>
    </location>
</feature>
<protein>
    <submittedName>
        <fullName evidence="8">Membrane protein insertase, YidC/Oxa1 family, C-terminal domain-containing protein</fullName>
    </submittedName>
</protein>
<dbReference type="SUPFAM" id="SSF53649">
    <property type="entry name" value="Alkaline phosphatase-like"/>
    <property type="match status" value="1"/>
</dbReference>
<dbReference type="InterPro" id="IPR001708">
    <property type="entry name" value="YidC/ALB3/OXA1/COX18"/>
</dbReference>